<dbReference type="EMBL" id="AYLP01000387">
    <property type="protein sequence ID" value="ESS60834.1"/>
    <property type="molecule type" value="Genomic_DNA"/>
</dbReference>
<feature type="region of interest" description="Disordered" evidence="1">
    <location>
        <begin position="58"/>
        <end position="102"/>
    </location>
</feature>
<comment type="caution">
    <text evidence="2">The sequence shown here is derived from an EMBL/GenBank/DDBJ whole genome shotgun (WGS) entry which is preliminary data.</text>
</comment>
<name>V5AZY5_TRYCR</name>
<feature type="compositionally biased region" description="Basic and acidic residues" evidence="1">
    <location>
        <begin position="80"/>
        <end position="102"/>
    </location>
</feature>
<protein>
    <submittedName>
        <fullName evidence="2">Uncharacterized protein</fullName>
    </submittedName>
</protein>
<dbReference type="VEuPathDB" id="TriTrypDB:TCDM_11617"/>
<dbReference type="AlphaFoldDB" id="V5AZY5"/>
<gene>
    <name evidence="2" type="ORF">TCDM_11617</name>
</gene>
<organism evidence="2 3">
    <name type="scientific">Trypanosoma cruzi Dm28c</name>
    <dbReference type="NCBI Taxonomy" id="1416333"/>
    <lineage>
        <taxon>Eukaryota</taxon>
        <taxon>Discoba</taxon>
        <taxon>Euglenozoa</taxon>
        <taxon>Kinetoplastea</taxon>
        <taxon>Metakinetoplastina</taxon>
        <taxon>Trypanosomatida</taxon>
        <taxon>Trypanosomatidae</taxon>
        <taxon>Trypanosoma</taxon>
        <taxon>Schizotrypanum</taxon>
    </lineage>
</organism>
<dbReference type="Proteomes" id="UP000017861">
    <property type="component" value="Unassembled WGS sequence"/>
</dbReference>
<evidence type="ECO:0000313" key="3">
    <source>
        <dbReference type="Proteomes" id="UP000017861"/>
    </source>
</evidence>
<evidence type="ECO:0000313" key="2">
    <source>
        <dbReference type="EMBL" id="ESS60834.1"/>
    </source>
</evidence>
<accession>V5AZY5</accession>
<evidence type="ECO:0000256" key="1">
    <source>
        <dbReference type="SAM" id="MobiDB-lite"/>
    </source>
</evidence>
<reference evidence="2 3" key="1">
    <citation type="journal article" date="2014" name="Genome Announc.">
        <title>Trypanosoma cruzi Clone Dm28c Draft Genome Sequence.</title>
        <authorList>
            <person name="Grisard E.C."/>
            <person name="Teixeira S.M."/>
            <person name="de Almeida L.G."/>
            <person name="Stoco P.H."/>
            <person name="Gerber A.L."/>
            <person name="Talavera-Lopez C."/>
            <person name="Lima O.C."/>
            <person name="Andersson B."/>
            <person name="de Vasconcelos A.T."/>
        </authorList>
    </citation>
    <scope>NUCLEOTIDE SEQUENCE [LARGE SCALE GENOMIC DNA]</scope>
    <source>
        <strain evidence="2 3">Dm28c</strain>
    </source>
</reference>
<sequence>MTAVASLHRECERSKKEIIRRERNAHEKQKIFKTRRQGVAVCVWRCGCLPALAATNKTRGKEMCAPPHRPSSYAHTSRHPSQEECSNKQLKEGRVEKRNRPQ</sequence>
<proteinExistence type="predicted"/>